<organism evidence="2">
    <name type="scientific">viral metagenome</name>
    <dbReference type="NCBI Taxonomy" id="1070528"/>
    <lineage>
        <taxon>unclassified sequences</taxon>
        <taxon>metagenomes</taxon>
        <taxon>organismal metagenomes</taxon>
    </lineage>
</organism>
<evidence type="ECO:0000313" key="2">
    <source>
        <dbReference type="EMBL" id="QHT10943.1"/>
    </source>
</evidence>
<dbReference type="AlphaFoldDB" id="A0A6C0D3B1"/>
<feature type="region of interest" description="Disordered" evidence="1">
    <location>
        <begin position="351"/>
        <end position="375"/>
    </location>
</feature>
<feature type="compositionally biased region" description="Acidic residues" evidence="1">
    <location>
        <begin position="364"/>
        <end position="375"/>
    </location>
</feature>
<protein>
    <submittedName>
        <fullName evidence="2">Uncharacterized protein</fullName>
    </submittedName>
</protein>
<sequence>MESILDTNIAYDSFDFAKLQLIKPTLVSGGNYFIRCLVDDCPLYIQPPKCYTKQGIIKASGGKKFYTDLMFTNENESFIHWMEKLEAHCQQTIFKNREQWFDNELELDDIESYFTSPLKLFKSGKYYIARIHISTTLGKPTIKIYNEDEEEISFDSITDKINVMTILEIQGIKCSAKSFQFEIELKQMMALKQQIIFDKCLFKTKSKEIGVPEPELSVGVTTETIENAQLEKDVDKGILPITFETDKTDSDITNDSAVTIPEENDLDNLVTDTSSETVVQPKKKSNDLEEIEIHLEELKESEPVQIKQRNEVYYEMYREARKKAKIARDLALAAYLEAKQIKNTYMLTDLNSDSDSDNGSLDNDNIENENILEDDIEELYEPSEKIKIEV</sequence>
<feature type="compositionally biased region" description="Low complexity" evidence="1">
    <location>
        <begin position="351"/>
        <end position="363"/>
    </location>
</feature>
<name>A0A6C0D3B1_9ZZZZ</name>
<dbReference type="EMBL" id="MN739530">
    <property type="protein sequence ID" value="QHT10943.1"/>
    <property type="molecule type" value="Genomic_DNA"/>
</dbReference>
<reference evidence="2" key="1">
    <citation type="journal article" date="2020" name="Nature">
        <title>Giant virus diversity and host interactions through global metagenomics.</title>
        <authorList>
            <person name="Schulz F."/>
            <person name="Roux S."/>
            <person name="Paez-Espino D."/>
            <person name="Jungbluth S."/>
            <person name="Walsh D.A."/>
            <person name="Denef V.J."/>
            <person name="McMahon K.D."/>
            <person name="Konstantinidis K.T."/>
            <person name="Eloe-Fadrosh E.A."/>
            <person name="Kyrpides N.C."/>
            <person name="Woyke T."/>
        </authorList>
    </citation>
    <scope>NUCLEOTIDE SEQUENCE</scope>
    <source>
        <strain evidence="2">GVMAG-M-3300023174-111</strain>
    </source>
</reference>
<accession>A0A6C0D3B1</accession>
<evidence type="ECO:0000256" key="1">
    <source>
        <dbReference type="SAM" id="MobiDB-lite"/>
    </source>
</evidence>
<proteinExistence type="predicted"/>